<dbReference type="GO" id="GO:0030267">
    <property type="term" value="F:glyoxylate reductase (NADPH) activity"/>
    <property type="evidence" value="ECO:0007669"/>
    <property type="project" value="UniProtKB-EC"/>
</dbReference>
<keyword evidence="2" id="KW-0520">NAD</keyword>
<dbReference type="SUPFAM" id="SSF52283">
    <property type="entry name" value="Formate/glycerate dehydrogenase catalytic domain-like"/>
    <property type="match status" value="1"/>
</dbReference>
<protein>
    <submittedName>
        <fullName evidence="4">Glyoxylate/hydroxypyruvate reductase A</fullName>
        <ecNumber evidence="4">1.1.1.79</ecNumber>
        <ecNumber evidence="4">1.1.1.81</ecNumber>
    </submittedName>
</protein>
<dbReference type="CDD" id="cd12164">
    <property type="entry name" value="GDH_like_2"/>
    <property type="match status" value="1"/>
</dbReference>
<evidence type="ECO:0000256" key="2">
    <source>
        <dbReference type="ARBA" id="ARBA00023027"/>
    </source>
</evidence>
<keyword evidence="5" id="KW-1185">Reference proteome</keyword>
<sequence length="308" mass="33308">MTFFCNTDAGRGDLFRRLFGEALPDLPFAVPGDDVDAAEVRYLLTWTAPPNLRDAYPALEVLFSTGAGVDQFRFDDLPPQTQLVRMIEPGITAMMQEYVVMGVLALHRGLPAYLGQQAREEWKVLPAVPAAGRRVGVMGLGELGKAVLEALRPFDFPLAGWSRSARDIPGVVCHSGASGLQDFLAATDILICLLPLTDETRGILSADLFARLPQGAGLVHAGRGQQLDAAALIAALDSGHLEAAVIDVCDPEPLPPGHPLWHHPRILLTPHVASQTNAETAAQVVIDNIRRHRRGEPMVGLVTRERGY</sequence>
<gene>
    <name evidence="4" type="ORF">FHS82_001829</name>
</gene>
<dbReference type="SUPFAM" id="SSF51735">
    <property type="entry name" value="NAD(P)-binding Rossmann-fold domains"/>
    <property type="match status" value="1"/>
</dbReference>
<organism evidence="4 5">
    <name type="scientific">Pseudochelatococcus lubricantis</name>
    <dbReference type="NCBI Taxonomy" id="1538102"/>
    <lineage>
        <taxon>Bacteria</taxon>
        <taxon>Pseudomonadati</taxon>
        <taxon>Pseudomonadota</taxon>
        <taxon>Alphaproteobacteria</taxon>
        <taxon>Hyphomicrobiales</taxon>
        <taxon>Chelatococcaceae</taxon>
        <taxon>Pseudochelatococcus</taxon>
    </lineage>
</organism>
<comment type="caution">
    <text evidence="4">The sequence shown here is derived from an EMBL/GenBank/DDBJ whole genome shotgun (WGS) entry which is preliminary data.</text>
</comment>
<dbReference type="Pfam" id="PF02826">
    <property type="entry name" value="2-Hacid_dh_C"/>
    <property type="match status" value="1"/>
</dbReference>
<evidence type="ECO:0000259" key="3">
    <source>
        <dbReference type="Pfam" id="PF02826"/>
    </source>
</evidence>
<dbReference type="InterPro" id="IPR006140">
    <property type="entry name" value="D-isomer_DH_NAD-bd"/>
</dbReference>
<dbReference type="RefSeq" id="WP_166951185.1">
    <property type="nucleotide sequence ID" value="NZ_JAASQI010000003.1"/>
</dbReference>
<dbReference type="EC" id="1.1.1.79" evidence="4"/>
<dbReference type="PANTHER" id="PTHR43333:SF1">
    <property type="entry name" value="D-ISOMER SPECIFIC 2-HYDROXYACID DEHYDROGENASE NAD-BINDING DOMAIN-CONTAINING PROTEIN"/>
    <property type="match status" value="1"/>
</dbReference>
<feature type="domain" description="D-isomer specific 2-hydroxyacid dehydrogenase NAD-binding" evidence="3">
    <location>
        <begin position="101"/>
        <end position="273"/>
    </location>
</feature>
<dbReference type="InterPro" id="IPR036291">
    <property type="entry name" value="NAD(P)-bd_dom_sf"/>
</dbReference>
<keyword evidence="1 4" id="KW-0560">Oxidoreductase</keyword>
<evidence type="ECO:0000256" key="1">
    <source>
        <dbReference type="ARBA" id="ARBA00023002"/>
    </source>
</evidence>
<reference evidence="4 5" key="1">
    <citation type="submission" date="2020-03" db="EMBL/GenBank/DDBJ databases">
        <title>Genomic Encyclopedia of Type Strains, Phase IV (KMG-IV): sequencing the most valuable type-strain genomes for metagenomic binning, comparative biology and taxonomic classification.</title>
        <authorList>
            <person name="Goeker M."/>
        </authorList>
    </citation>
    <scope>NUCLEOTIDE SEQUENCE [LARGE SCALE GENOMIC DNA]</scope>
    <source>
        <strain evidence="4 5">DSM 103870</strain>
    </source>
</reference>
<evidence type="ECO:0000313" key="5">
    <source>
        <dbReference type="Proteomes" id="UP001429580"/>
    </source>
</evidence>
<dbReference type="EC" id="1.1.1.81" evidence="4"/>
<proteinExistence type="predicted"/>
<dbReference type="PANTHER" id="PTHR43333">
    <property type="entry name" value="2-HACID_DH_C DOMAIN-CONTAINING PROTEIN"/>
    <property type="match status" value="1"/>
</dbReference>
<name>A0ABX0UYG0_9HYPH</name>
<dbReference type="GO" id="GO:0016618">
    <property type="term" value="F:hydroxypyruvate reductase [NAD(P)H] activity"/>
    <property type="evidence" value="ECO:0007669"/>
    <property type="project" value="UniProtKB-EC"/>
</dbReference>
<dbReference type="Gene3D" id="3.40.50.720">
    <property type="entry name" value="NAD(P)-binding Rossmann-like Domain"/>
    <property type="match status" value="2"/>
</dbReference>
<accession>A0ABX0UYG0</accession>
<dbReference type="EMBL" id="JAASQI010000003">
    <property type="protein sequence ID" value="NIJ57993.1"/>
    <property type="molecule type" value="Genomic_DNA"/>
</dbReference>
<evidence type="ECO:0000313" key="4">
    <source>
        <dbReference type="EMBL" id="NIJ57993.1"/>
    </source>
</evidence>
<dbReference type="Proteomes" id="UP001429580">
    <property type="component" value="Unassembled WGS sequence"/>
</dbReference>